<proteinExistence type="predicted"/>
<organism evidence="2 3">
    <name type="scientific">Portunus trituberculatus</name>
    <name type="common">Swimming crab</name>
    <name type="synonym">Neptunus trituberculatus</name>
    <dbReference type="NCBI Taxonomy" id="210409"/>
    <lineage>
        <taxon>Eukaryota</taxon>
        <taxon>Metazoa</taxon>
        <taxon>Ecdysozoa</taxon>
        <taxon>Arthropoda</taxon>
        <taxon>Crustacea</taxon>
        <taxon>Multicrustacea</taxon>
        <taxon>Malacostraca</taxon>
        <taxon>Eumalacostraca</taxon>
        <taxon>Eucarida</taxon>
        <taxon>Decapoda</taxon>
        <taxon>Pleocyemata</taxon>
        <taxon>Brachyura</taxon>
        <taxon>Eubrachyura</taxon>
        <taxon>Portunoidea</taxon>
        <taxon>Portunidae</taxon>
        <taxon>Portuninae</taxon>
        <taxon>Portunus</taxon>
    </lineage>
</organism>
<evidence type="ECO:0000313" key="3">
    <source>
        <dbReference type="Proteomes" id="UP000324222"/>
    </source>
</evidence>
<dbReference type="AlphaFoldDB" id="A0A5B7IVI4"/>
<evidence type="ECO:0000313" key="2">
    <source>
        <dbReference type="EMBL" id="MPC89561.1"/>
    </source>
</evidence>
<sequence>MAVITCVHLGRAETSPSSTPIAGLVRHQDIPSGNSRNDRWSRSDHREHYDPSTPPFPPFLCVPAVNPQHIRSGDAPSDPSIRLNG</sequence>
<protein>
    <submittedName>
        <fullName evidence="2">Uncharacterized protein</fullName>
    </submittedName>
</protein>
<feature type="compositionally biased region" description="Basic and acidic residues" evidence="1">
    <location>
        <begin position="36"/>
        <end position="50"/>
    </location>
</feature>
<name>A0A5B7IVI4_PORTR</name>
<keyword evidence="3" id="KW-1185">Reference proteome</keyword>
<feature type="region of interest" description="Disordered" evidence="1">
    <location>
        <begin position="12"/>
        <end position="85"/>
    </location>
</feature>
<evidence type="ECO:0000256" key="1">
    <source>
        <dbReference type="SAM" id="MobiDB-lite"/>
    </source>
</evidence>
<dbReference type="Proteomes" id="UP000324222">
    <property type="component" value="Unassembled WGS sequence"/>
</dbReference>
<dbReference type="EMBL" id="VSRR010081448">
    <property type="protein sequence ID" value="MPC89561.1"/>
    <property type="molecule type" value="Genomic_DNA"/>
</dbReference>
<reference evidence="2 3" key="1">
    <citation type="submission" date="2019-05" db="EMBL/GenBank/DDBJ databases">
        <title>Another draft genome of Portunus trituberculatus and its Hox gene families provides insights of decapod evolution.</title>
        <authorList>
            <person name="Jeong J.-H."/>
            <person name="Song I."/>
            <person name="Kim S."/>
            <person name="Choi T."/>
            <person name="Kim D."/>
            <person name="Ryu S."/>
            <person name="Kim W."/>
        </authorList>
    </citation>
    <scope>NUCLEOTIDE SEQUENCE [LARGE SCALE GENOMIC DNA]</scope>
    <source>
        <tissue evidence="2">Muscle</tissue>
    </source>
</reference>
<gene>
    <name evidence="2" type="ORF">E2C01_084516</name>
</gene>
<accession>A0A5B7IVI4</accession>
<comment type="caution">
    <text evidence="2">The sequence shown here is derived from an EMBL/GenBank/DDBJ whole genome shotgun (WGS) entry which is preliminary data.</text>
</comment>